<dbReference type="OrthoDB" id="2866996at2759"/>
<evidence type="ECO:0000256" key="2">
    <source>
        <dbReference type="ARBA" id="ARBA00004740"/>
    </source>
</evidence>
<proteinExistence type="predicted"/>
<dbReference type="InterPro" id="IPR054593">
    <property type="entry name" value="Beta-mannosidase-like_N2"/>
</dbReference>
<evidence type="ECO:0000256" key="4">
    <source>
        <dbReference type="ARBA" id="ARBA00022801"/>
    </source>
</evidence>
<keyword evidence="5" id="KW-0326">Glycosidase</keyword>
<dbReference type="Gene3D" id="3.20.20.80">
    <property type="entry name" value="Glycosidases"/>
    <property type="match status" value="1"/>
</dbReference>
<keyword evidence="4" id="KW-0378">Hydrolase</keyword>
<dbReference type="GO" id="GO:0006516">
    <property type="term" value="P:glycoprotein catabolic process"/>
    <property type="evidence" value="ECO:0007669"/>
    <property type="project" value="TreeGrafter"/>
</dbReference>
<dbReference type="PANTHER" id="PTHR43730">
    <property type="entry name" value="BETA-MANNOSIDASE"/>
    <property type="match status" value="1"/>
</dbReference>
<reference evidence="8" key="1">
    <citation type="journal article" date="2020" name="Nat. Commun.">
        <title>Large-scale genome sequencing of mycorrhizal fungi provides insights into the early evolution of symbiotic traits.</title>
        <authorList>
            <person name="Miyauchi S."/>
            <person name="Kiss E."/>
            <person name="Kuo A."/>
            <person name="Drula E."/>
            <person name="Kohler A."/>
            <person name="Sanchez-Garcia M."/>
            <person name="Morin E."/>
            <person name="Andreopoulos B."/>
            <person name="Barry K.W."/>
            <person name="Bonito G."/>
            <person name="Buee M."/>
            <person name="Carver A."/>
            <person name="Chen C."/>
            <person name="Cichocki N."/>
            <person name="Clum A."/>
            <person name="Culley D."/>
            <person name="Crous P.W."/>
            <person name="Fauchery L."/>
            <person name="Girlanda M."/>
            <person name="Hayes R.D."/>
            <person name="Keri Z."/>
            <person name="LaButti K."/>
            <person name="Lipzen A."/>
            <person name="Lombard V."/>
            <person name="Magnuson J."/>
            <person name="Maillard F."/>
            <person name="Murat C."/>
            <person name="Nolan M."/>
            <person name="Ohm R.A."/>
            <person name="Pangilinan J."/>
            <person name="Pereira M.F."/>
            <person name="Perotto S."/>
            <person name="Peter M."/>
            <person name="Pfister S."/>
            <person name="Riley R."/>
            <person name="Sitrit Y."/>
            <person name="Stielow J.B."/>
            <person name="Szollosi G."/>
            <person name="Zifcakova L."/>
            <person name="Stursova M."/>
            <person name="Spatafora J.W."/>
            <person name="Tedersoo L."/>
            <person name="Vaario L.M."/>
            <person name="Yamada A."/>
            <person name="Yan M."/>
            <person name="Wang P."/>
            <person name="Xu J."/>
            <person name="Bruns T."/>
            <person name="Baldrian P."/>
            <person name="Vilgalys R."/>
            <person name="Dunand C."/>
            <person name="Henrissat B."/>
            <person name="Grigoriev I.V."/>
            <person name="Hibbett D."/>
            <person name="Nagy L.G."/>
            <person name="Martin F.M."/>
        </authorList>
    </citation>
    <scope>NUCLEOTIDE SEQUENCE</scope>
    <source>
        <strain evidence="8">UH-Tt-Lm1</strain>
    </source>
</reference>
<dbReference type="PANTHER" id="PTHR43730:SF1">
    <property type="entry name" value="BETA-MANNOSIDASE"/>
    <property type="match status" value="1"/>
</dbReference>
<name>A0A9P6H9X0_9AGAM</name>
<dbReference type="Gene3D" id="2.60.120.260">
    <property type="entry name" value="Galactose-binding domain-like"/>
    <property type="match status" value="1"/>
</dbReference>
<dbReference type="InterPro" id="IPR036156">
    <property type="entry name" value="Beta-gal/glucu_dom_sf"/>
</dbReference>
<dbReference type="InterPro" id="IPR013783">
    <property type="entry name" value="Ig-like_fold"/>
</dbReference>
<dbReference type="SUPFAM" id="SSF51445">
    <property type="entry name" value="(Trans)glycosidases"/>
    <property type="match status" value="1"/>
</dbReference>
<dbReference type="SUPFAM" id="SSF49785">
    <property type="entry name" value="Galactose-binding domain-like"/>
    <property type="match status" value="1"/>
</dbReference>
<dbReference type="InterPro" id="IPR017853">
    <property type="entry name" value="GH"/>
</dbReference>
<feature type="domain" description="Beta-mannosidase-like galactose-binding" evidence="7">
    <location>
        <begin position="10"/>
        <end position="184"/>
    </location>
</feature>
<evidence type="ECO:0000259" key="7">
    <source>
        <dbReference type="Pfam" id="PF22666"/>
    </source>
</evidence>
<dbReference type="Gene3D" id="2.60.40.10">
    <property type="entry name" value="Immunoglobulins"/>
    <property type="match status" value="1"/>
</dbReference>
<comment type="caution">
    <text evidence="8">The sequence shown here is derived from an EMBL/GenBank/DDBJ whole genome shotgun (WGS) entry which is preliminary data.</text>
</comment>
<keyword evidence="9" id="KW-1185">Reference proteome</keyword>
<comment type="catalytic activity">
    <reaction evidence="1">
        <text>Hydrolysis of terminal, non-reducing beta-D-mannose residues in beta-D-mannosides.</text>
        <dbReference type="EC" id="3.2.1.25"/>
    </reaction>
</comment>
<dbReference type="InterPro" id="IPR050887">
    <property type="entry name" value="Beta-mannosidase_GH2"/>
</dbReference>
<organism evidence="8 9">
    <name type="scientific">Thelephora terrestris</name>
    <dbReference type="NCBI Taxonomy" id="56493"/>
    <lineage>
        <taxon>Eukaryota</taxon>
        <taxon>Fungi</taxon>
        <taxon>Dikarya</taxon>
        <taxon>Basidiomycota</taxon>
        <taxon>Agaricomycotina</taxon>
        <taxon>Agaricomycetes</taxon>
        <taxon>Thelephorales</taxon>
        <taxon>Thelephoraceae</taxon>
        <taxon>Thelephora</taxon>
    </lineage>
</organism>
<evidence type="ECO:0000256" key="1">
    <source>
        <dbReference type="ARBA" id="ARBA00000829"/>
    </source>
</evidence>
<gene>
    <name evidence="8" type="ORF">BJ322DRAFT_1009834</name>
</gene>
<dbReference type="Pfam" id="PF17786">
    <property type="entry name" value="Mannosidase_ig"/>
    <property type="match status" value="1"/>
</dbReference>
<protein>
    <recommendedName>
        <fullName evidence="3">beta-mannosidase</fullName>
        <ecNumber evidence="3">3.2.1.25</ecNumber>
    </recommendedName>
</protein>
<comment type="pathway">
    <text evidence="2">Glycan metabolism; N-glycan degradation.</text>
</comment>
<reference evidence="8" key="2">
    <citation type="submission" date="2020-11" db="EMBL/GenBank/DDBJ databases">
        <authorList>
            <consortium name="DOE Joint Genome Institute"/>
            <person name="Kuo A."/>
            <person name="Miyauchi S."/>
            <person name="Kiss E."/>
            <person name="Drula E."/>
            <person name="Kohler A."/>
            <person name="Sanchez-Garcia M."/>
            <person name="Andreopoulos B."/>
            <person name="Barry K.W."/>
            <person name="Bonito G."/>
            <person name="Buee M."/>
            <person name="Carver A."/>
            <person name="Chen C."/>
            <person name="Cichocki N."/>
            <person name="Clum A."/>
            <person name="Culley D."/>
            <person name="Crous P.W."/>
            <person name="Fauchery L."/>
            <person name="Girlanda M."/>
            <person name="Hayes R."/>
            <person name="Keri Z."/>
            <person name="Labutti K."/>
            <person name="Lipzen A."/>
            <person name="Lombard V."/>
            <person name="Magnuson J."/>
            <person name="Maillard F."/>
            <person name="Morin E."/>
            <person name="Murat C."/>
            <person name="Nolan M."/>
            <person name="Ohm R."/>
            <person name="Pangilinan J."/>
            <person name="Pereira M."/>
            <person name="Perotto S."/>
            <person name="Peter M."/>
            <person name="Riley R."/>
            <person name="Sitrit Y."/>
            <person name="Stielow B."/>
            <person name="Szollosi G."/>
            <person name="Zifcakova L."/>
            <person name="Stursova M."/>
            <person name="Spatafora J.W."/>
            <person name="Tedersoo L."/>
            <person name="Vaario L.-M."/>
            <person name="Yamada A."/>
            <person name="Yan M."/>
            <person name="Wang P."/>
            <person name="Xu J."/>
            <person name="Bruns T."/>
            <person name="Baldrian P."/>
            <person name="Vilgalys R."/>
            <person name="Henrissat B."/>
            <person name="Grigoriev I.V."/>
            <person name="Hibbett D."/>
            <person name="Nagy L.G."/>
            <person name="Martin F.M."/>
        </authorList>
    </citation>
    <scope>NUCLEOTIDE SEQUENCE</scope>
    <source>
        <strain evidence="8">UH-Tt-Lm1</strain>
    </source>
</reference>
<dbReference type="EMBL" id="WIUZ02000012">
    <property type="protein sequence ID" value="KAF9782269.1"/>
    <property type="molecule type" value="Genomic_DNA"/>
</dbReference>
<evidence type="ECO:0000313" key="9">
    <source>
        <dbReference type="Proteomes" id="UP000736335"/>
    </source>
</evidence>
<evidence type="ECO:0000259" key="6">
    <source>
        <dbReference type="Pfam" id="PF17786"/>
    </source>
</evidence>
<dbReference type="Pfam" id="PF22666">
    <property type="entry name" value="Glyco_hydro_2_N2"/>
    <property type="match status" value="1"/>
</dbReference>
<dbReference type="InterPro" id="IPR041447">
    <property type="entry name" value="Mannosidase_ig"/>
</dbReference>
<dbReference type="FunFam" id="3.20.20.80:FF:000050">
    <property type="entry name" value="Beta-mannosidase B"/>
    <property type="match status" value="1"/>
</dbReference>
<dbReference type="EC" id="3.2.1.25" evidence="3"/>
<dbReference type="SUPFAM" id="SSF49303">
    <property type="entry name" value="beta-Galactosidase/glucuronidase domain"/>
    <property type="match status" value="2"/>
</dbReference>
<dbReference type="GO" id="GO:0004567">
    <property type="term" value="F:beta-mannosidase activity"/>
    <property type="evidence" value="ECO:0007669"/>
    <property type="project" value="UniProtKB-EC"/>
</dbReference>
<sequence>MGVEELIEGWSFTEIKGGQGTKDGEWLSVDRVPTTVHVELLKAGRIPDPFVGLHEWDVQWVGEKEWAFKTTFTASNDDLKAPNADLVFDGLDTFATVTLNGEKILETDNQFIAHRVPVKQHLKHGNNLLGIVFANAFQRGRDLQKRHGKLSLWNGDSSRLHVRKAGYNYGWDWGPVLMTVGPWRPICFHTYDIRIAEVWANAIVSEKLEPRLELSFELAGDEFTGTVQAFVRGPGKASIKEAKVIKVTGGKGPTTYTFDDDEIALWYPVGSGKQPLYEIEVVAIDDHGRQLDSVVKTIAFRRVQIVEKPLIDQGGLSWYFEINNVPVFMGGSNWIPADSFLTRLTYDKYVEWLQLLVAGNQNMVRVWGGGIYEPDIFYDICDELGILVWQDFMFACGQYPAYDSFVDTVRLEAEQNVRRLRHHPSLVIWGSASDYAFAESLNLDLDYSDETSDFRKTNFPSRYIYERVLPAVVSENSDVHYHRGSPYSGHGKPTGDQTYGDIHQWNVWHGSQESWHDWDILAGRFVSEFGMQGYPNIRTINFWTGDNESERFPQSRTSANHNKATGSERRLELYLVENFRHAFDIESYVYYTQVMQAECLAAAYRLWRRNWKGPGREYTSGALVWQMNDCWPVTSWSIVDYFLRPKPAYFTIARELRPFTVGVTRTIEKTFRDDRSAAFFTIEHTLEIWGTNSTLEDKEVYLDVIAFDLGDKEWRGGVEKRKVCLKKNSATELFKGPLPGQPIRTKESEVPKPIVVSARLLDVDSGEVLGRYSNWPEPFKYLTFPTPQEVSLKLDVSTTDGGGPHSDCDAIRVGVEMPIKGLVLDVEGEDAKWSDQALDVVPGDDQVVRVWNLKGRKLKARYLGDGNA</sequence>
<feature type="domain" description="Mannosidase Ig/CBM-like" evidence="6">
    <location>
        <begin position="685"/>
        <end position="781"/>
    </location>
</feature>
<evidence type="ECO:0000256" key="3">
    <source>
        <dbReference type="ARBA" id="ARBA00012754"/>
    </source>
</evidence>
<accession>A0A9P6H9X0</accession>
<dbReference type="Proteomes" id="UP000736335">
    <property type="component" value="Unassembled WGS sequence"/>
</dbReference>
<evidence type="ECO:0000313" key="8">
    <source>
        <dbReference type="EMBL" id="KAF9782269.1"/>
    </source>
</evidence>
<dbReference type="InterPro" id="IPR008979">
    <property type="entry name" value="Galactose-bd-like_sf"/>
</dbReference>
<dbReference type="AlphaFoldDB" id="A0A9P6H9X0"/>
<evidence type="ECO:0000256" key="5">
    <source>
        <dbReference type="ARBA" id="ARBA00023295"/>
    </source>
</evidence>